<organism evidence="1 2">
    <name type="scientific">Tritrichomonas musculus</name>
    <dbReference type="NCBI Taxonomy" id="1915356"/>
    <lineage>
        <taxon>Eukaryota</taxon>
        <taxon>Metamonada</taxon>
        <taxon>Parabasalia</taxon>
        <taxon>Tritrichomonadida</taxon>
        <taxon>Tritrichomonadidae</taxon>
        <taxon>Tritrichomonas</taxon>
    </lineage>
</organism>
<name>A0ABR2GVN1_9EUKA</name>
<accession>A0ABR2GVN1</accession>
<sequence length="911" mass="107103">MPEGIFSVPQTFIDLFERSFSPDEAKNNHQNLENILSNPDHVYFLLEMTKEALFAIILGNDELKQRLLLILALLDKIINIHIETYNTPNYVILHSIDYLLQYAAKIYEEQGEIRFFKTLLEILSFLNIMSGNYFKDCFESYIVELISNQEQLTKPKVIVAFYLYKNLLRKSVSPETMQHLTLTACNMIKNLPNCSERDIFDVELFKVIFKKSSIFLREEVRTNSSQMSQIMKILNDFFENFMKNCANSLESNANIMKNVLLYLKFFNSNMDIDQELAACMYNYIYRNSVSLNEASQFLCARELIEFIYMNIHFLHVDVRNQEDMEYYAYFIYSFSKLTKSDIEEISEGNFFFDNYKFDYDDYQVYSTRQIVANILLVTYKGDCTEPLIDHLLKKTFQTDPQNFGEVNMFILSTMNSILFRPRIDNKGQIMEDEVFESEEKRQKFIYLMQTNLLNILPFLSQCVNKKLNDPQSLNNDYVMLLLISYLFLISSSFPLLSNDIVINFNNEIAQLFNILASNENSLLFTCFCMISYNLLEREVLQNIENISPFILDRIQFCLTSDAEDFMNAAAKKSQNSDFFLKSFEIYLMEALKFLVGISEGDDLTVEQNGVFSFDDCTTLESKEYIYSSNLFRRRIQKMISTMSIYDTFPFYEEQLLQLVKLMVFYDEDWDLMNECIQLVSMIFQKVPDVKKWIEAYFNFVKEAERIDIYGECFLPVVVLVSKRSDSVDQEMCEFIFAFMNSMIQQEIVGEYVIDNLTRFFSLAIRLFELAFLQKVSIPPKMMFAYIKLLQILKKNTQDENIVNIEILLTSSAILAGLKVKPEFFSNFLKKVIELKCIVSNELRFMIIILIKKCISENNNPEISKIIQDCLDNSISKNKKLENAYLSNRECFFSNIEHPIMKYFNLENFVFE</sequence>
<protein>
    <submittedName>
        <fullName evidence="1">Uncharacterized protein</fullName>
    </submittedName>
</protein>
<dbReference type="Proteomes" id="UP001470230">
    <property type="component" value="Unassembled WGS sequence"/>
</dbReference>
<keyword evidence="2" id="KW-1185">Reference proteome</keyword>
<evidence type="ECO:0000313" key="2">
    <source>
        <dbReference type="Proteomes" id="UP001470230"/>
    </source>
</evidence>
<gene>
    <name evidence="1" type="ORF">M9Y10_035932</name>
</gene>
<evidence type="ECO:0000313" key="1">
    <source>
        <dbReference type="EMBL" id="KAK8837988.1"/>
    </source>
</evidence>
<reference evidence="1 2" key="1">
    <citation type="submission" date="2024-04" db="EMBL/GenBank/DDBJ databases">
        <title>Tritrichomonas musculus Genome.</title>
        <authorList>
            <person name="Alves-Ferreira E."/>
            <person name="Grigg M."/>
            <person name="Lorenzi H."/>
            <person name="Galac M."/>
        </authorList>
    </citation>
    <scope>NUCLEOTIDE SEQUENCE [LARGE SCALE GENOMIC DNA]</scope>
    <source>
        <strain evidence="1 2">EAF2021</strain>
    </source>
</reference>
<dbReference type="EMBL" id="JAPFFF010000057">
    <property type="protein sequence ID" value="KAK8837988.1"/>
    <property type="molecule type" value="Genomic_DNA"/>
</dbReference>
<proteinExistence type="predicted"/>
<comment type="caution">
    <text evidence="1">The sequence shown here is derived from an EMBL/GenBank/DDBJ whole genome shotgun (WGS) entry which is preliminary data.</text>
</comment>